<evidence type="ECO:0000313" key="3">
    <source>
        <dbReference type="EMBL" id="MFE4104913.1"/>
    </source>
</evidence>
<evidence type="ECO:0000259" key="2">
    <source>
        <dbReference type="Pfam" id="PF05239"/>
    </source>
</evidence>
<feature type="compositionally biased region" description="Basic and acidic residues" evidence="1">
    <location>
        <begin position="215"/>
        <end position="226"/>
    </location>
</feature>
<dbReference type="EMBL" id="JBHZOL010000008">
    <property type="protein sequence ID" value="MFE4104913.1"/>
    <property type="molecule type" value="Genomic_DNA"/>
</dbReference>
<dbReference type="PANTHER" id="PTHR36740:SF1">
    <property type="entry name" value="PRC-BARREL DOMAIN-CONTAINING PROTEIN"/>
    <property type="match status" value="1"/>
</dbReference>
<sequence>MTFEQSRLRSDLLGTQVITRNDGKRLGVVSQLWVDVDRGEVVALGLRENILSGVVSSTEQVMLLSSIRQIGDVILVDDEDAVEDDISIAPYSTLVRCEVITEAGESLGRVRGFKFDVVTGKIESLVIASLGLPQIPDQVVSTYELPIDEIVSSGPDRLIVFEGAEEKLVQLTVGILERLGIGSPPWERDAEDAYIMPVSTSNQLPSGLETPVEQTLRERPPVVEERWSDDDWGEPEPVPMEPLPRQEAKLEAYADDFEEDNWSDATPPQDTYAAYAEDEDVTGDIWSDDDVPEPYEAPPVNLPQKKKVTEYEEELDY</sequence>
<gene>
    <name evidence="3" type="ORF">ACFVKH_01400</name>
</gene>
<proteinExistence type="predicted"/>
<protein>
    <submittedName>
        <fullName evidence="3">PRC-barrel domain-containing protein</fullName>
    </submittedName>
</protein>
<dbReference type="Gene3D" id="2.30.30.240">
    <property type="entry name" value="PRC-barrel domain"/>
    <property type="match status" value="2"/>
</dbReference>
<feature type="domain" description="PRC-barrel" evidence="2">
    <location>
        <begin position="9"/>
        <end position="78"/>
    </location>
</feature>
<evidence type="ECO:0000313" key="4">
    <source>
        <dbReference type="Proteomes" id="UP001600165"/>
    </source>
</evidence>
<evidence type="ECO:0000256" key="1">
    <source>
        <dbReference type="SAM" id="MobiDB-lite"/>
    </source>
</evidence>
<dbReference type="RefSeq" id="WP_377960646.1">
    <property type="nucleotide sequence ID" value="NZ_JBHZOL010000008.1"/>
</dbReference>
<feature type="region of interest" description="Disordered" evidence="1">
    <location>
        <begin position="198"/>
        <end position="317"/>
    </location>
</feature>
<keyword evidence="4" id="KW-1185">Reference proteome</keyword>
<feature type="compositionally biased region" description="Acidic residues" evidence="1">
    <location>
        <begin position="276"/>
        <end position="293"/>
    </location>
</feature>
<dbReference type="SUPFAM" id="SSF50346">
    <property type="entry name" value="PRC-barrel domain"/>
    <property type="match status" value="2"/>
</dbReference>
<dbReference type="PANTHER" id="PTHR36740">
    <property type="entry name" value="PRC DOMAIN-CONTAINING PROTEIN"/>
    <property type="match status" value="1"/>
</dbReference>
<dbReference type="InterPro" id="IPR011033">
    <property type="entry name" value="PRC_barrel-like_sf"/>
</dbReference>
<comment type="caution">
    <text evidence="3">The sequence shown here is derived from an EMBL/GenBank/DDBJ whole genome shotgun (WGS) entry which is preliminary data.</text>
</comment>
<accession>A0ABW6I9S7</accession>
<dbReference type="Proteomes" id="UP001600165">
    <property type="component" value="Unassembled WGS sequence"/>
</dbReference>
<feature type="domain" description="PRC-barrel" evidence="2">
    <location>
        <begin position="91"/>
        <end position="166"/>
    </location>
</feature>
<dbReference type="Pfam" id="PF05239">
    <property type="entry name" value="PRC"/>
    <property type="match status" value="2"/>
</dbReference>
<organism evidence="3 4">
    <name type="scientific">Almyronema epifaneia S1</name>
    <dbReference type="NCBI Taxonomy" id="2991925"/>
    <lineage>
        <taxon>Bacteria</taxon>
        <taxon>Bacillati</taxon>
        <taxon>Cyanobacteriota</taxon>
        <taxon>Cyanophyceae</taxon>
        <taxon>Nodosilineales</taxon>
        <taxon>Nodosilineaceae</taxon>
        <taxon>Almyronema</taxon>
        <taxon>Almyronema epifaneia</taxon>
    </lineage>
</organism>
<reference evidence="3 4" key="1">
    <citation type="submission" date="2024-10" db="EMBL/GenBank/DDBJ databases">
        <authorList>
            <person name="Ratan Roy A."/>
            <person name="Morales Sandoval P.H."/>
            <person name="De Los Santos Villalobos S."/>
            <person name="Chakraborty S."/>
            <person name="Mukherjee J."/>
        </authorList>
    </citation>
    <scope>NUCLEOTIDE SEQUENCE [LARGE SCALE GENOMIC DNA]</scope>
    <source>
        <strain evidence="3 4">S1</strain>
    </source>
</reference>
<dbReference type="InterPro" id="IPR027275">
    <property type="entry name" value="PRC-brl_dom"/>
</dbReference>
<feature type="compositionally biased region" description="Acidic residues" evidence="1">
    <location>
        <begin position="253"/>
        <end position="262"/>
    </location>
</feature>
<name>A0ABW6I9S7_9CYAN</name>